<dbReference type="Proteomes" id="UP000004994">
    <property type="component" value="Chromosome 4"/>
</dbReference>
<evidence type="ECO:0000256" key="7">
    <source>
        <dbReference type="ARBA" id="ARBA00023242"/>
    </source>
</evidence>
<dbReference type="GO" id="GO:0008168">
    <property type="term" value="F:methyltransferase activity"/>
    <property type="evidence" value="ECO:0007669"/>
    <property type="project" value="UniProtKB-KW"/>
</dbReference>
<dbReference type="InParanoid" id="A0A3Q7GTG1"/>
<evidence type="ECO:0000256" key="5">
    <source>
        <dbReference type="ARBA" id="ARBA00022679"/>
    </source>
</evidence>
<dbReference type="PaxDb" id="4081-Solyc04g024600.1.1"/>
<dbReference type="PANTHER" id="PTHR22884">
    <property type="entry name" value="SET DOMAIN PROTEINS"/>
    <property type="match status" value="1"/>
</dbReference>
<dbReference type="InterPro" id="IPR050777">
    <property type="entry name" value="SET2_Histone-Lys_MeTrsfase"/>
</dbReference>
<dbReference type="Gene3D" id="2.170.270.10">
    <property type="entry name" value="SET domain"/>
    <property type="match status" value="1"/>
</dbReference>
<evidence type="ECO:0008006" key="10">
    <source>
        <dbReference type="Google" id="ProtNLM"/>
    </source>
</evidence>
<dbReference type="STRING" id="4081.A0A3Q7GTG1"/>
<organism evidence="8">
    <name type="scientific">Solanum lycopersicum</name>
    <name type="common">Tomato</name>
    <name type="synonym">Lycopersicon esculentum</name>
    <dbReference type="NCBI Taxonomy" id="4081"/>
    <lineage>
        <taxon>Eukaryota</taxon>
        <taxon>Viridiplantae</taxon>
        <taxon>Streptophyta</taxon>
        <taxon>Embryophyta</taxon>
        <taxon>Tracheophyta</taxon>
        <taxon>Spermatophyta</taxon>
        <taxon>Magnoliopsida</taxon>
        <taxon>eudicotyledons</taxon>
        <taxon>Gunneridae</taxon>
        <taxon>Pentapetalae</taxon>
        <taxon>asterids</taxon>
        <taxon>lamiids</taxon>
        <taxon>Solanales</taxon>
        <taxon>Solanaceae</taxon>
        <taxon>Solanoideae</taxon>
        <taxon>Solaneae</taxon>
        <taxon>Solanum</taxon>
        <taxon>Solanum subgen. Lycopersicon</taxon>
    </lineage>
</organism>
<comment type="subcellular location">
    <subcellularLocation>
        <location evidence="2">Chromosome</location>
    </subcellularLocation>
    <subcellularLocation>
        <location evidence="1">Nucleus</location>
    </subcellularLocation>
</comment>
<keyword evidence="5" id="KW-0808">Transferase</keyword>
<dbReference type="Gramene" id="Solyc04g024600.1.1">
    <property type="protein sequence ID" value="Solyc04g024600.1.1.1"/>
    <property type="gene ID" value="Solyc04g024600.1"/>
</dbReference>
<dbReference type="GO" id="GO:0032259">
    <property type="term" value="P:methylation"/>
    <property type="evidence" value="ECO:0007669"/>
    <property type="project" value="UniProtKB-KW"/>
</dbReference>
<evidence type="ECO:0000256" key="1">
    <source>
        <dbReference type="ARBA" id="ARBA00004123"/>
    </source>
</evidence>
<proteinExistence type="predicted"/>
<accession>A0A3Q7GTG1</accession>
<dbReference type="GO" id="GO:0005694">
    <property type="term" value="C:chromosome"/>
    <property type="evidence" value="ECO:0007669"/>
    <property type="project" value="UniProtKB-SubCell"/>
</dbReference>
<keyword evidence="9" id="KW-1185">Reference proteome</keyword>
<evidence type="ECO:0000256" key="6">
    <source>
        <dbReference type="ARBA" id="ARBA00022691"/>
    </source>
</evidence>
<keyword evidence="6" id="KW-0949">S-adenosyl-L-methionine</keyword>
<name>A0A3Q7GTG1_SOLLC</name>
<evidence type="ECO:0000256" key="4">
    <source>
        <dbReference type="ARBA" id="ARBA00022603"/>
    </source>
</evidence>
<dbReference type="InterPro" id="IPR046341">
    <property type="entry name" value="SET_dom_sf"/>
</dbReference>
<evidence type="ECO:0000313" key="8">
    <source>
        <dbReference type="EnsemblPlants" id="Solyc04g024600.1.1.1"/>
    </source>
</evidence>
<keyword evidence="4" id="KW-0489">Methyltransferase</keyword>
<dbReference type="EnsemblPlants" id="Solyc04g024600.1.1">
    <property type="protein sequence ID" value="Solyc04g024600.1.1.1"/>
    <property type="gene ID" value="Solyc04g024600.1"/>
</dbReference>
<reference evidence="8" key="1">
    <citation type="journal article" date="2012" name="Nature">
        <title>The tomato genome sequence provides insights into fleshy fruit evolution.</title>
        <authorList>
            <consortium name="Tomato Genome Consortium"/>
        </authorList>
    </citation>
    <scope>NUCLEOTIDE SEQUENCE [LARGE SCALE GENOMIC DNA]</scope>
    <source>
        <strain evidence="8">cv. Heinz 1706</strain>
    </source>
</reference>
<evidence type="ECO:0000313" key="9">
    <source>
        <dbReference type="Proteomes" id="UP000004994"/>
    </source>
</evidence>
<sequence length="141" mass="16344">MVVNSFSRCLLCRCLYKEGKFCNIPKSFIISVESMIVNLMKSEIIKIDMLVSLWHIMMVNWCRLILYVVEFPSRPNCEKRKWTVLGETTLEIFVLKNIPLGKELTINYYFEWYAGATVRCLCGGAKCCIFLVAKSQSFMVT</sequence>
<evidence type="ECO:0000256" key="2">
    <source>
        <dbReference type="ARBA" id="ARBA00004286"/>
    </source>
</evidence>
<evidence type="ECO:0000256" key="3">
    <source>
        <dbReference type="ARBA" id="ARBA00022454"/>
    </source>
</evidence>
<dbReference type="SUPFAM" id="SSF82199">
    <property type="entry name" value="SET domain"/>
    <property type="match status" value="1"/>
</dbReference>
<keyword evidence="7" id="KW-0539">Nucleus</keyword>
<dbReference type="GO" id="GO:0005634">
    <property type="term" value="C:nucleus"/>
    <property type="evidence" value="ECO:0007669"/>
    <property type="project" value="UniProtKB-SubCell"/>
</dbReference>
<protein>
    <recommendedName>
        <fullName evidence="10">SET domain-containing protein</fullName>
    </recommendedName>
</protein>
<keyword evidence="3" id="KW-0158">Chromosome</keyword>
<reference evidence="8" key="2">
    <citation type="submission" date="2019-01" db="UniProtKB">
        <authorList>
            <consortium name="EnsemblPlants"/>
        </authorList>
    </citation>
    <scope>IDENTIFICATION</scope>
    <source>
        <strain evidence="8">cv. Heinz 1706</strain>
    </source>
</reference>
<dbReference type="AlphaFoldDB" id="A0A3Q7GTG1"/>